<feature type="region of interest" description="Disordered" evidence="1">
    <location>
        <begin position="814"/>
        <end position="833"/>
    </location>
</feature>
<name>A0A0K0EFN7_STRER</name>
<feature type="compositionally biased region" description="Basic and acidic residues" evidence="1">
    <location>
        <begin position="18"/>
        <end position="38"/>
    </location>
</feature>
<feature type="compositionally biased region" description="Basic and acidic residues" evidence="1">
    <location>
        <begin position="140"/>
        <end position="150"/>
    </location>
</feature>
<feature type="compositionally biased region" description="Low complexity" evidence="1">
    <location>
        <begin position="365"/>
        <end position="386"/>
    </location>
</feature>
<organism evidence="2">
    <name type="scientific">Strongyloides stercoralis</name>
    <name type="common">Threadworm</name>
    <dbReference type="NCBI Taxonomy" id="6248"/>
    <lineage>
        <taxon>Eukaryota</taxon>
        <taxon>Metazoa</taxon>
        <taxon>Ecdysozoa</taxon>
        <taxon>Nematoda</taxon>
        <taxon>Chromadorea</taxon>
        <taxon>Rhabditida</taxon>
        <taxon>Tylenchina</taxon>
        <taxon>Panagrolaimomorpha</taxon>
        <taxon>Strongyloidoidea</taxon>
        <taxon>Strongyloididae</taxon>
        <taxon>Strongyloides</taxon>
    </lineage>
</organism>
<feature type="compositionally biased region" description="Polar residues" evidence="1">
    <location>
        <begin position="151"/>
        <end position="172"/>
    </location>
</feature>
<reference evidence="2" key="1">
    <citation type="submission" date="2015-08" db="UniProtKB">
        <authorList>
            <consortium name="WormBaseParasite"/>
        </authorList>
    </citation>
    <scope>IDENTIFICATION</scope>
</reference>
<evidence type="ECO:0000313" key="2">
    <source>
        <dbReference type="WBParaSite" id="SSTP_0000829700.1"/>
    </source>
</evidence>
<feature type="region of interest" description="Disordered" evidence="1">
    <location>
        <begin position="140"/>
        <end position="172"/>
    </location>
</feature>
<dbReference type="AlphaFoldDB" id="A0A0K0EFN7"/>
<feature type="compositionally biased region" description="Polar residues" evidence="1">
    <location>
        <begin position="469"/>
        <end position="487"/>
    </location>
</feature>
<feature type="compositionally biased region" description="Basic and acidic residues" evidence="1">
    <location>
        <begin position="73"/>
        <end position="87"/>
    </location>
</feature>
<feature type="compositionally biased region" description="Polar residues" evidence="1">
    <location>
        <begin position="783"/>
        <end position="804"/>
    </location>
</feature>
<accession>A0A0K0EFN7</accession>
<feature type="region of interest" description="Disordered" evidence="1">
    <location>
        <begin position="561"/>
        <end position="588"/>
    </location>
</feature>
<feature type="compositionally biased region" description="Polar residues" evidence="1">
    <location>
        <begin position="571"/>
        <end position="588"/>
    </location>
</feature>
<feature type="compositionally biased region" description="Basic and acidic residues" evidence="1">
    <location>
        <begin position="814"/>
        <end position="829"/>
    </location>
</feature>
<feature type="region of interest" description="Disordered" evidence="1">
    <location>
        <begin position="252"/>
        <end position="277"/>
    </location>
</feature>
<feature type="compositionally biased region" description="Basic and acidic residues" evidence="1">
    <location>
        <begin position="862"/>
        <end position="880"/>
    </location>
</feature>
<dbReference type="STRING" id="6248.A0A0K0EFN7"/>
<feature type="region of interest" description="Disordered" evidence="1">
    <location>
        <begin position="862"/>
        <end position="905"/>
    </location>
</feature>
<evidence type="ECO:0000256" key="1">
    <source>
        <dbReference type="SAM" id="MobiDB-lite"/>
    </source>
</evidence>
<protein>
    <submittedName>
        <fullName evidence="2">Fibronectin type-III domain-containing protein</fullName>
    </submittedName>
</protein>
<feature type="compositionally biased region" description="Polar residues" evidence="1">
    <location>
        <begin position="46"/>
        <end position="63"/>
    </location>
</feature>
<sequence>SHLTKEELAHIEYVKKMAEESDLETKLPESFTAHKQDTLSDENVSKHSCYSSSETSGADSTKLSFDLSFDQPHNIEKSSDNIEHSPIKESPSQQDVINIKNKQEEYNLNEEELAHIEYINKLAEESDLGTKQPDSFLAHKKDTLSEENISKHSGYSSSETSGADDNKSSFESSFGDSRLIEKYSNNIEQSPIKESPSQQDVTNIKNKQEEYNLTEKELVHIEYINKLAEESDLGTKLPDLFLAHKQDTLSEENISKHSGYSSSITSGADDNKSSFESSFGDSRIIEKYSNNIEQSPIKESPNQQDVTNIKNKQEEYDLTEEELAHIEYINKLAEESDLGTKLPDLFLAHKQNTINGIDISEHSNHSSSETSGADDNGSSFDSSFDQSYANEKYSDNIEHLPTKEVLLKPDIINIQDKQEEYDLTEEDLAYSKYVNKLAEETDLGTKLPDSFSVHKQDTLYNENIYKHSGYSSSETSGADDNGSSFESSFDQSYAIEKTSDNIEHSLIKEIQTKQDMTNIQNKQEEYDLTEEKLAHIAYIKKMAEESDLETKLPESFTAHKQDTLSDENVSKHSCYSSSETSGADSTKLSFDLSFDQPHNIEKSSDNIEHSPIKETQTKQDIINIQDKQEEYDLTEEELAHIEYIKKSAEESELGTKLPDSFISHKQDTFSEKTILEHSSYIFSEASGADDAKSPFNSSFDQPYVIKKFSDNIEHSPIKEVVTTHSNIQNKQEEYDLNEEELAHIEYIKKMAEESDLGTKLPDSFTAHKQDTLSEDLSEENVSKHSGYSSSETSGADDNRSSIESSFDQSYAIEKSSDKLEHSPIKEIQTKQDITNIQDKQEEYDLTEEELAHIAYIKKMAEESDSETKLPESFTVHKQDTLSEENISKHSGYSSSETSGADDNKSSFELSFDQSYVIEKSSDNNEHSLIKETQIKQDITNIQDKHEEYELTEEELARITYIKKMAGESDLGTKLPDSFIAHKQDTLSEKDISEHSSYKSSETSGADSIKLSFELSFDQSYPIENSSNNLEYSIIKETQI</sequence>
<feature type="region of interest" description="Disordered" evidence="1">
    <location>
        <begin position="18"/>
        <end position="102"/>
    </location>
</feature>
<feature type="compositionally biased region" description="Polar residues" evidence="1">
    <location>
        <begin position="256"/>
        <end position="277"/>
    </location>
</feature>
<feature type="region of interest" description="Disordered" evidence="1">
    <location>
        <begin position="358"/>
        <end position="386"/>
    </location>
</feature>
<feature type="region of interest" description="Disordered" evidence="1">
    <location>
        <begin position="770"/>
        <end position="804"/>
    </location>
</feature>
<feature type="compositionally biased region" description="Polar residues" evidence="1">
    <location>
        <begin position="888"/>
        <end position="905"/>
    </location>
</feature>
<feature type="region of interest" description="Disordered" evidence="1">
    <location>
        <begin position="467"/>
        <end position="487"/>
    </location>
</feature>
<dbReference type="WBParaSite" id="SSTP_0000829700.1">
    <property type="protein sequence ID" value="SSTP_0000829700.1"/>
    <property type="gene ID" value="SSTP_0000829700"/>
</dbReference>
<proteinExistence type="predicted"/>